<accession>A0A5C1I5G8</accession>
<dbReference type="OrthoDB" id="1043955at2"/>
<protein>
    <recommendedName>
        <fullName evidence="4">DUF4292 domain-containing protein</fullName>
    </recommendedName>
</protein>
<sequence>MPIFRMRFLLLSSCLLVLAGCSSVYKNLKPAEGNIREIKKFAPDFTNVLYKTEVDVVGGHHLSGLLLIKTLPDKSVRMVFSNEMGFKFFDFEFKPAGGFKVYYIIKQMDKRPVIITLQKDFELIMMRKQNPEIGYMRKDDSLLYYVFPQEKGANYYITNQAGTELIRMERSSDRQPVVQAIMHDFHDGIPDTIGISHKNFKFNIGLKRLKR</sequence>
<dbReference type="Proteomes" id="UP000251402">
    <property type="component" value="Chromosome"/>
</dbReference>
<feature type="chain" id="PRO_5022658456" description="DUF4292 domain-containing protein" evidence="1">
    <location>
        <begin position="20"/>
        <end position="211"/>
    </location>
</feature>
<reference evidence="2" key="1">
    <citation type="submission" date="2019-08" db="EMBL/GenBank/DDBJ databases">
        <title>Comparative genome analysis confer to the adaptation heavy metal polluted environment.</title>
        <authorList>
            <person name="Li Y."/>
        </authorList>
    </citation>
    <scope>NUCLEOTIDE SEQUENCE [LARGE SCALE GENOMIC DNA]</scope>
    <source>
        <strain evidence="2">P1</strain>
    </source>
</reference>
<evidence type="ECO:0008006" key="4">
    <source>
        <dbReference type="Google" id="ProtNLM"/>
    </source>
</evidence>
<keyword evidence="3" id="KW-1185">Reference proteome</keyword>
<gene>
    <name evidence="2" type="ORF">DEO27_024755</name>
</gene>
<dbReference type="RefSeq" id="WP_146749978.1">
    <property type="nucleotide sequence ID" value="NZ_CP043450.1"/>
</dbReference>
<dbReference type="AlphaFoldDB" id="A0A5C1I5G8"/>
<dbReference type="KEGG" id="mrub:DEO27_024755"/>
<feature type="signal peptide" evidence="1">
    <location>
        <begin position="1"/>
        <end position="19"/>
    </location>
</feature>
<organism evidence="2 3">
    <name type="scientific">Mucilaginibacter rubeus</name>
    <dbReference type="NCBI Taxonomy" id="2027860"/>
    <lineage>
        <taxon>Bacteria</taxon>
        <taxon>Pseudomonadati</taxon>
        <taxon>Bacteroidota</taxon>
        <taxon>Sphingobacteriia</taxon>
        <taxon>Sphingobacteriales</taxon>
        <taxon>Sphingobacteriaceae</taxon>
        <taxon>Mucilaginibacter</taxon>
    </lineage>
</organism>
<proteinExistence type="predicted"/>
<keyword evidence="1" id="KW-0732">Signal</keyword>
<dbReference type="PROSITE" id="PS51257">
    <property type="entry name" value="PROKAR_LIPOPROTEIN"/>
    <property type="match status" value="1"/>
</dbReference>
<name>A0A5C1I5G8_9SPHI</name>
<evidence type="ECO:0000313" key="3">
    <source>
        <dbReference type="Proteomes" id="UP000251402"/>
    </source>
</evidence>
<evidence type="ECO:0000256" key="1">
    <source>
        <dbReference type="SAM" id="SignalP"/>
    </source>
</evidence>
<evidence type="ECO:0000313" key="2">
    <source>
        <dbReference type="EMBL" id="QEM13084.1"/>
    </source>
</evidence>
<dbReference type="EMBL" id="CP043450">
    <property type="protein sequence ID" value="QEM13084.1"/>
    <property type="molecule type" value="Genomic_DNA"/>
</dbReference>